<organism evidence="5 6">
    <name type="scientific">Bifidobacterium vansinderenii</name>
    <dbReference type="NCBI Taxonomy" id="1984871"/>
    <lineage>
        <taxon>Bacteria</taxon>
        <taxon>Bacillati</taxon>
        <taxon>Actinomycetota</taxon>
        <taxon>Actinomycetes</taxon>
        <taxon>Bifidobacteriales</taxon>
        <taxon>Bifidobacteriaceae</taxon>
        <taxon>Bifidobacterium</taxon>
    </lineage>
</organism>
<dbReference type="Gene3D" id="2.40.50.140">
    <property type="entry name" value="Nucleic acid-binding proteins"/>
    <property type="match status" value="1"/>
</dbReference>
<keyword evidence="6" id="KW-1185">Reference proteome</keyword>
<evidence type="ECO:0000256" key="3">
    <source>
        <dbReference type="RuleBase" id="RU000524"/>
    </source>
</evidence>
<dbReference type="SUPFAM" id="SSF50249">
    <property type="entry name" value="Nucleic acid-binding proteins"/>
    <property type="match status" value="1"/>
</dbReference>
<dbReference type="OrthoDB" id="4427276at2"/>
<dbReference type="GO" id="GO:0003697">
    <property type="term" value="F:single-stranded DNA binding"/>
    <property type="evidence" value="ECO:0007669"/>
    <property type="project" value="InterPro"/>
</dbReference>
<dbReference type="Pfam" id="PF00436">
    <property type="entry name" value="SSB"/>
    <property type="match status" value="1"/>
</dbReference>
<dbReference type="RefSeq" id="WP_093961000.1">
    <property type="nucleotide sequence ID" value="NZ_NEWD01000027.1"/>
</dbReference>
<feature type="compositionally biased region" description="Low complexity" evidence="4">
    <location>
        <begin position="109"/>
        <end position="119"/>
    </location>
</feature>
<comment type="caution">
    <text evidence="5">The sequence shown here is derived from an EMBL/GenBank/DDBJ whole genome shotgun (WGS) entry which is preliminary data.</text>
</comment>
<keyword evidence="1 2" id="KW-0238">DNA-binding</keyword>
<gene>
    <name evidence="5" type="ORF">Tam10B_1873</name>
</gene>
<evidence type="ECO:0000256" key="1">
    <source>
        <dbReference type="ARBA" id="ARBA00023125"/>
    </source>
</evidence>
<dbReference type="AlphaFoldDB" id="A0A229VWB6"/>
<dbReference type="NCBIfam" id="TIGR00621">
    <property type="entry name" value="ssb"/>
    <property type="match status" value="1"/>
</dbReference>
<sequence>MAVNICFQGNVGGEPQTRTFNNGSSVTTFSVAVSQGYFDNTHQWVDQGTMWIDVECAPGAAKQLPYVHKGVRVLVYVLLSQRFWTDKQGAERSSLRCYAQALGFINKQQQQGQPAPAQQAGGGDPWAADNNGDYAF</sequence>
<evidence type="ECO:0000313" key="6">
    <source>
        <dbReference type="Proteomes" id="UP000215433"/>
    </source>
</evidence>
<dbReference type="InterPro" id="IPR012340">
    <property type="entry name" value="NA-bd_OB-fold"/>
</dbReference>
<accession>A0A229VWB6</accession>
<dbReference type="CDD" id="cd04496">
    <property type="entry name" value="SSB_OBF"/>
    <property type="match status" value="1"/>
</dbReference>
<evidence type="ECO:0000256" key="4">
    <source>
        <dbReference type="SAM" id="MobiDB-lite"/>
    </source>
</evidence>
<evidence type="ECO:0000313" key="5">
    <source>
        <dbReference type="EMBL" id="OXM99910.1"/>
    </source>
</evidence>
<dbReference type="InterPro" id="IPR000424">
    <property type="entry name" value="Primosome_PriB/ssb"/>
</dbReference>
<protein>
    <recommendedName>
        <fullName evidence="2 3">Single-stranded DNA-binding protein</fullName>
    </recommendedName>
</protein>
<dbReference type="PIRSF" id="PIRSF002070">
    <property type="entry name" value="SSB"/>
    <property type="match status" value="1"/>
</dbReference>
<proteinExistence type="predicted"/>
<name>A0A229VWB6_9BIFI</name>
<dbReference type="Proteomes" id="UP000215433">
    <property type="component" value="Unassembled WGS sequence"/>
</dbReference>
<evidence type="ECO:0000256" key="2">
    <source>
        <dbReference type="PIRNR" id="PIRNR002070"/>
    </source>
</evidence>
<reference evidence="5 6" key="1">
    <citation type="submission" date="2017-05" db="EMBL/GenBank/DDBJ databases">
        <title>Bifidobacterium vansinderenii sp. nov.</title>
        <authorList>
            <person name="Lugli G.A."/>
            <person name="Duranti S."/>
            <person name="Mangifesta M."/>
        </authorList>
    </citation>
    <scope>NUCLEOTIDE SEQUENCE [LARGE SCALE GENOMIC DNA]</scope>
    <source>
        <strain evidence="5 6">Tam10B</strain>
    </source>
</reference>
<feature type="region of interest" description="Disordered" evidence="4">
    <location>
        <begin position="109"/>
        <end position="136"/>
    </location>
</feature>
<dbReference type="PROSITE" id="PS50935">
    <property type="entry name" value="SSB"/>
    <property type="match status" value="1"/>
</dbReference>
<dbReference type="GO" id="GO:0006260">
    <property type="term" value="P:DNA replication"/>
    <property type="evidence" value="ECO:0007669"/>
    <property type="project" value="InterPro"/>
</dbReference>
<dbReference type="InterPro" id="IPR011344">
    <property type="entry name" value="ssDNA-bd"/>
</dbReference>
<dbReference type="EMBL" id="NEWD01000027">
    <property type="protein sequence ID" value="OXM99910.1"/>
    <property type="molecule type" value="Genomic_DNA"/>
</dbReference>